<dbReference type="AlphaFoldDB" id="A0A392VZB2"/>
<evidence type="ECO:0000313" key="2">
    <source>
        <dbReference type="Proteomes" id="UP000265520"/>
    </source>
</evidence>
<keyword evidence="2" id="KW-1185">Reference proteome</keyword>
<protein>
    <submittedName>
        <fullName evidence="1">Uncharacterized protein</fullName>
    </submittedName>
</protein>
<sequence length="47" mass="5562">MENKALQTVQQAQQNKIYIQSYMVLTICNFMEELERVGRLEKQQASK</sequence>
<dbReference type="Proteomes" id="UP000265520">
    <property type="component" value="Unassembled WGS sequence"/>
</dbReference>
<organism evidence="1 2">
    <name type="scientific">Trifolium medium</name>
    <dbReference type="NCBI Taxonomy" id="97028"/>
    <lineage>
        <taxon>Eukaryota</taxon>
        <taxon>Viridiplantae</taxon>
        <taxon>Streptophyta</taxon>
        <taxon>Embryophyta</taxon>
        <taxon>Tracheophyta</taxon>
        <taxon>Spermatophyta</taxon>
        <taxon>Magnoliopsida</taxon>
        <taxon>eudicotyledons</taxon>
        <taxon>Gunneridae</taxon>
        <taxon>Pentapetalae</taxon>
        <taxon>rosids</taxon>
        <taxon>fabids</taxon>
        <taxon>Fabales</taxon>
        <taxon>Fabaceae</taxon>
        <taxon>Papilionoideae</taxon>
        <taxon>50 kb inversion clade</taxon>
        <taxon>NPAAA clade</taxon>
        <taxon>Hologalegina</taxon>
        <taxon>IRL clade</taxon>
        <taxon>Trifolieae</taxon>
        <taxon>Trifolium</taxon>
    </lineage>
</organism>
<reference evidence="1 2" key="1">
    <citation type="journal article" date="2018" name="Front. Plant Sci.">
        <title>Red Clover (Trifolium pratense) and Zigzag Clover (T. medium) - A Picture of Genomic Similarities and Differences.</title>
        <authorList>
            <person name="Dluhosova J."/>
            <person name="Istvanek J."/>
            <person name="Nedelnik J."/>
            <person name="Repkova J."/>
        </authorList>
    </citation>
    <scope>NUCLEOTIDE SEQUENCE [LARGE SCALE GENOMIC DNA]</scope>
    <source>
        <strain evidence="2">cv. 10/8</strain>
        <tissue evidence="1">Leaf</tissue>
    </source>
</reference>
<evidence type="ECO:0000313" key="1">
    <source>
        <dbReference type="EMBL" id="MCI93744.1"/>
    </source>
</evidence>
<name>A0A392VZB2_9FABA</name>
<proteinExistence type="predicted"/>
<feature type="non-terminal residue" evidence="1">
    <location>
        <position position="47"/>
    </location>
</feature>
<comment type="caution">
    <text evidence="1">The sequence shown here is derived from an EMBL/GenBank/DDBJ whole genome shotgun (WGS) entry which is preliminary data.</text>
</comment>
<dbReference type="EMBL" id="LXQA011337473">
    <property type="protein sequence ID" value="MCI93744.1"/>
    <property type="molecule type" value="Genomic_DNA"/>
</dbReference>
<accession>A0A392VZB2</accession>